<proteinExistence type="predicted"/>
<comment type="caution">
    <text evidence="1">The sequence shown here is derived from an EMBL/GenBank/DDBJ whole genome shotgun (WGS) entry which is preliminary data.</text>
</comment>
<name>A0A6D2K052_9BRAS</name>
<dbReference type="OrthoDB" id="1750933at2759"/>
<organism evidence="1 2">
    <name type="scientific">Microthlaspi erraticum</name>
    <dbReference type="NCBI Taxonomy" id="1685480"/>
    <lineage>
        <taxon>Eukaryota</taxon>
        <taxon>Viridiplantae</taxon>
        <taxon>Streptophyta</taxon>
        <taxon>Embryophyta</taxon>
        <taxon>Tracheophyta</taxon>
        <taxon>Spermatophyta</taxon>
        <taxon>Magnoliopsida</taxon>
        <taxon>eudicotyledons</taxon>
        <taxon>Gunneridae</taxon>
        <taxon>Pentapetalae</taxon>
        <taxon>rosids</taxon>
        <taxon>malvids</taxon>
        <taxon>Brassicales</taxon>
        <taxon>Brassicaceae</taxon>
        <taxon>Coluteocarpeae</taxon>
        <taxon>Microthlaspi</taxon>
    </lineage>
</organism>
<accession>A0A6D2K052</accession>
<sequence>MSSIELSWTKAGGNLWNIKEEELQRVWATIAEEGYSSSRSKAARSGVLCLDMSTRLLQHLLCKESHWTINEGE</sequence>
<dbReference type="Proteomes" id="UP000467841">
    <property type="component" value="Unassembled WGS sequence"/>
</dbReference>
<reference evidence="1" key="1">
    <citation type="submission" date="2020-01" db="EMBL/GenBank/DDBJ databases">
        <authorList>
            <person name="Mishra B."/>
        </authorList>
    </citation>
    <scope>NUCLEOTIDE SEQUENCE [LARGE SCALE GENOMIC DNA]</scope>
</reference>
<gene>
    <name evidence="1" type="ORF">MERR_LOCUS32220</name>
</gene>
<evidence type="ECO:0000313" key="1">
    <source>
        <dbReference type="EMBL" id="CAA7044985.1"/>
    </source>
</evidence>
<dbReference type="AlphaFoldDB" id="A0A6D2K052"/>
<dbReference type="EMBL" id="CACVBM020001312">
    <property type="protein sequence ID" value="CAA7044985.1"/>
    <property type="molecule type" value="Genomic_DNA"/>
</dbReference>
<protein>
    <submittedName>
        <fullName evidence="1">Uncharacterized protein</fullName>
    </submittedName>
</protein>
<keyword evidence="2" id="KW-1185">Reference proteome</keyword>
<evidence type="ECO:0000313" key="2">
    <source>
        <dbReference type="Proteomes" id="UP000467841"/>
    </source>
</evidence>